<reference evidence="2 3" key="1">
    <citation type="submission" date="2014-11" db="EMBL/GenBank/DDBJ databases">
        <title>Genetic blueprint of the zoonotic pathogen Toxocara canis.</title>
        <authorList>
            <person name="Zhu X.-Q."/>
            <person name="Korhonen P.K."/>
            <person name="Cai H."/>
            <person name="Young N.D."/>
            <person name="Nejsum P."/>
            <person name="von Samson-Himmelstjerna G."/>
            <person name="Boag P.R."/>
            <person name="Tan P."/>
            <person name="Li Q."/>
            <person name="Min J."/>
            <person name="Yang Y."/>
            <person name="Wang X."/>
            <person name="Fang X."/>
            <person name="Hall R.S."/>
            <person name="Hofmann A."/>
            <person name="Sternberg P.W."/>
            <person name="Jex A.R."/>
            <person name="Gasser R.B."/>
        </authorList>
    </citation>
    <scope>NUCLEOTIDE SEQUENCE [LARGE SCALE GENOMIC DNA]</scope>
    <source>
        <strain evidence="2">PN_DK_2014</strain>
    </source>
</reference>
<keyword evidence="3" id="KW-1185">Reference proteome</keyword>
<sequence>MDGERVECSISGSANDLAESKPQQPWQSSPSLAIPTSNINFKHNRSLRVKSSHEKKMLVERRTSDEELKSLERSSSLIRRTKHLSLRIRACGHRTLDEPNNEDSDCKIT</sequence>
<evidence type="ECO:0000256" key="1">
    <source>
        <dbReference type="SAM" id="MobiDB-lite"/>
    </source>
</evidence>
<evidence type="ECO:0000313" key="2">
    <source>
        <dbReference type="EMBL" id="KHN80301.1"/>
    </source>
</evidence>
<dbReference type="Proteomes" id="UP000031036">
    <property type="component" value="Unassembled WGS sequence"/>
</dbReference>
<evidence type="ECO:0000313" key="3">
    <source>
        <dbReference type="Proteomes" id="UP000031036"/>
    </source>
</evidence>
<accession>A0A0B2VA30</accession>
<protein>
    <submittedName>
        <fullName evidence="2">Uncharacterized protein</fullName>
    </submittedName>
</protein>
<dbReference type="EMBL" id="JPKZ01001750">
    <property type="protein sequence ID" value="KHN80301.1"/>
    <property type="molecule type" value="Genomic_DNA"/>
</dbReference>
<dbReference type="STRING" id="6265.A0A0B2VA30"/>
<dbReference type="AlphaFoldDB" id="A0A0B2VA30"/>
<feature type="region of interest" description="Disordered" evidence="1">
    <location>
        <begin position="1"/>
        <end position="69"/>
    </location>
</feature>
<organism evidence="2 3">
    <name type="scientific">Toxocara canis</name>
    <name type="common">Canine roundworm</name>
    <dbReference type="NCBI Taxonomy" id="6265"/>
    <lineage>
        <taxon>Eukaryota</taxon>
        <taxon>Metazoa</taxon>
        <taxon>Ecdysozoa</taxon>
        <taxon>Nematoda</taxon>
        <taxon>Chromadorea</taxon>
        <taxon>Rhabditida</taxon>
        <taxon>Spirurina</taxon>
        <taxon>Ascaridomorpha</taxon>
        <taxon>Ascaridoidea</taxon>
        <taxon>Toxocaridae</taxon>
        <taxon>Toxocara</taxon>
    </lineage>
</organism>
<name>A0A0B2VA30_TOXCA</name>
<proteinExistence type="predicted"/>
<gene>
    <name evidence="2" type="ORF">Tcan_11951</name>
</gene>
<feature type="compositionally biased region" description="Low complexity" evidence="1">
    <location>
        <begin position="22"/>
        <end position="31"/>
    </location>
</feature>
<comment type="caution">
    <text evidence="2">The sequence shown here is derived from an EMBL/GenBank/DDBJ whole genome shotgun (WGS) entry which is preliminary data.</text>
</comment>
<feature type="compositionally biased region" description="Basic and acidic residues" evidence="1">
    <location>
        <begin position="51"/>
        <end position="69"/>
    </location>
</feature>